<dbReference type="Gene3D" id="1.10.8.60">
    <property type="match status" value="1"/>
</dbReference>
<dbReference type="Pfam" id="PF13401">
    <property type="entry name" value="AAA_22"/>
    <property type="match status" value="1"/>
</dbReference>
<evidence type="ECO:0000313" key="2">
    <source>
        <dbReference type="EMBL" id="RSN70582.1"/>
    </source>
</evidence>
<proteinExistence type="predicted"/>
<dbReference type="SMART" id="SM00382">
    <property type="entry name" value="AAA"/>
    <property type="match status" value="1"/>
</dbReference>
<dbReference type="PANTHER" id="PTHR35894">
    <property type="entry name" value="GENERAL SECRETION PATHWAY PROTEIN A-RELATED"/>
    <property type="match status" value="1"/>
</dbReference>
<evidence type="ECO:0000313" key="3">
    <source>
        <dbReference type="Proteomes" id="UP000278149"/>
    </source>
</evidence>
<dbReference type="PANTHER" id="PTHR35894:SF1">
    <property type="entry name" value="PHOSPHORIBULOKINASE _ URIDINE KINASE FAMILY"/>
    <property type="match status" value="1"/>
</dbReference>
<dbReference type="RefSeq" id="WP_125740514.1">
    <property type="nucleotide sequence ID" value="NZ_RCOR01000006.1"/>
</dbReference>
<dbReference type="GO" id="GO:0016887">
    <property type="term" value="F:ATP hydrolysis activity"/>
    <property type="evidence" value="ECO:0007669"/>
    <property type="project" value="InterPro"/>
</dbReference>
<gene>
    <name evidence="2" type="ORF">D9Q81_00815</name>
</gene>
<sequence length="379" mass="42889">MPDESDIKVIEAGYLRWMLRANPFAYLSSESLEEVKEVHVDTDIDEKLADILDKVVRDGEKRLIFLVGEFGTGKTHRLRLIGEILEEASTFYVKIDVDDFNTAIYRIAHVVKSGIPAKLLKRRIPKDPDQLMEIIVDELNSYDLAVLLLDEVENVVVFGTRKDAELFSKAISRIFQGLNGGKAIVIGCIPPAYDIMKRLIDVPHEKIEMRRLSPAEASRILKKRLEYYRVLMNKEARDFGLDEPFTEDLVIKMNEMAGGNPRKLMKLARNVLAVLTKELRESGKLSKEKVLQIVKSADEGKETPPEGGILEEKVPDGLKEEFDALRKKFPPGTSFSLLEASRVWGLKLIEANALISELMREGLVYKTETGRYSIKGSKI</sequence>
<comment type="caution">
    <text evidence="2">The sequence shown here is derived from an EMBL/GenBank/DDBJ whole genome shotgun (WGS) entry which is preliminary data.</text>
</comment>
<dbReference type="SUPFAM" id="SSF52540">
    <property type="entry name" value="P-loop containing nucleoside triphosphate hydrolases"/>
    <property type="match status" value="1"/>
</dbReference>
<name>A0A429GA16_9CREN</name>
<dbReference type="AlphaFoldDB" id="A0A429GA16"/>
<accession>A0A429GA16</accession>
<dbReference type="InterPro" id="IPR052026">
    <property type="entry name" value="ExeA_AAA_ATPase_DNA-bind"/>
</dbReference>
<dbReference type="InterPro" id="IPR027417">
    <property type="entry name" value="P-loop_NTPase"/>
</dbReference>
<feature type="domain" description="AAA+ ATPase" evidence="1">
    <location>
        <begin position="60"/>
        <end position="231"/>
    </location>
</feature>
<dbReference type="InterPro" id="IPR049945">
    <property type="entry name" value="AAA_22"/>
</dbReference>
<dbReference type="InterPro" id="IPR003593">
    <property type="entry name" value="AAA+_ATPase"/>
</dbReference>
<protein>
    <recommendedName>
        <fullName evidence="1">AAA+ ATPase domain-containing protein</fullName>
    </recommendedName>
</protein>
<evidence type="ECO:0000259" key="1">
    <source>
        <dbReference type="SMART" id="SM00382"/>
    </source>
</evidence>
<dbReference type="Proteomes" id="UP000278149">
    <property type="component" value="Unassembled WGS sequence"/>
</dbReference>
<dbReference type="Gene3D" id="3.40.50.300">
    <property type="entry name" value="P-loop containing nucleotide triphosphate hydrolases"/>
    <property type="match status" value="1"/>
</dbReference>
<dbReference type="EMBL" id="RCOR01000006">
    <property type="protein sequence ID" value="RSN70582.1"/>
    <property type="molecule type" value="Genomic_DNA"/>
</dbReference>
<organism evidence="2 3">
    <name type="scientific">Candidatus Korarchaeum cryptofilum</name>
    <dbReference type="NCBI Taxonomy" id="498846"/>
    <lineage>
        <taxon>Archaea</taxon>
        <taxon>Thermoproteota</taxon>
        <taxon>Candidatus Korarchaeia</taxon>
        <taxon>Candidatus Korarchaeales</taxon>
        <taxon>Candidatus Korarchaeaceae</taxon>
        <taxon>Candidatus Korarchaeum</taxon>
    </lineage>
</organism>
<reference evidence="2 3" key="1">
    <citation type="submission" date="2018-10" db="EMBL/GenBank/DDBJ databases">
        <title>Co-occurring genomic capacity for anaerobic methane metabolism and dissimilatory sulfite reduction discovered in the Korarchaeota.</title>
        <authorList>
            <person name="Mckay L.J."/>
            <person name="Dlakic M."/>
            <person name="Fields M.W."/>
            <person name="Delmont T.O."/>
            <person name="Eren A.M."/>
            <person name="Jay Z.J."/>
            <person name="Klingelsmith K.B."/>
            <person name="Rusch D.B."/>
            <person name="Inskeep W.P."/>
        </authorList>
    </citation>
    <scope>NUCLEOTIDE SEQUENCE [LARGE SCALE GENOMIC DNA]</scope>
    <source>
        <strain evidence="2 3">WS</strain>
    </source>
</reference>